<accession>A0A9N9JD71</accession>
<dbReference type="AlphaFoldDB" id="A0A9N9JD71"/>
<sequence length="77" mass="9105">KKQELLNSAPYLLTLNHGRPAQYPLLERRLVEWIETLHNKHMAVTRKMVVTRAKQLVQINEIKDAYPNIGDDFKFFN</sequence>
<evidence type="ECO:0000313" key="3">
    <source>
        <dbReference type="EMBL" id="CAG8773206.1"/>
    </source>
</evidence>
<protein>
    <submittedName>
        <fullName evidence="3">12772_t:CDS:1</fullName>
    </submittedName>
</protein>
<dbReference type="Gene3D" id="1.10.10.60">
    <property type="entry name" value="Homeodomain-like"/>
    <property type="match status" value="1"/>
</dbReference>
<feature type="non-terminal residue" evidence="3">
    <location>
        <position position="77"/>
    </location>
</feature>
<dbReference type="Proteomes" id="UP000789396">
    <property type="component" value="Unassembled WGS sequence"/>
</dbReference>
<feature type="domain" description="HTH CENPB-type" evidence="2">
    <location>
        <begin position="23"/>
        <end position="62"/>
    </location>
</feature>
<keyword evidence="1" id="KW-0238">DNA-binding</keyword>
<evidence type="ECO:0000256" key="1">
    <source>
        <dbReference type="ARBA" id="ARBA00023125"/>
    </source>
</evidence>
<reference evidence="3" key="1">
    <citation type="submission" date="2021-06" db="EMBL/GenBank/DDBJ databases">
        <authorList>
            <person name="Kallberg Y."/>
            <person name="Tangrot J."/>
            <person name="Rosling A."/>
        </authorList>
    </citation>
    <scope>NUCLEOTIDE SEQUENCE</scope>
    <source>
        <strain evidence="3">IN212</strain>
    </source>
</reference>
<dbReference type="Pfam" id="PF03221">
    <property type="entry name" value="HTH_Tnp_Tc5"/>
    <property type="match status" value="1"/>
</dbReference>
<proteinExistence type="predicted"/>
<dbReference type="InterPro" id="IPR006600">
    <property type="entry name" value="HTH_CenpB_DNA-bd_dom"/>
</dbReference>
<dbReference type="GO" id="GO:0003677">
    <property type="term" value="F:DNA binding"/>
    <property type="evidence" value="ECO:0007669"/>
    <property type="project" value="UniProtKB-KW"/>
</dbReference>
<dbReference type="SUPFAM" id="SSF46689">
    <property type="entry name" value="Homeodomain-like"/>
    <property type="match status" value="1"/>
</dbReference>
<evidence type="ECO:0000313" key="4">
    <source>
        <dbReference type="Proteomes" id="UP000789396"/>
    </source>
</evidence>
<dbReference type="InterPro" id="IPR009057">
    <property type="entry name" value="Homeodomain-like_sf"/>
</dbReference>
<name>A0A9N9JD71_9GLOM</name>
<comment type="caution">
    <text evidence="3">The sequence shown here is derived from an EMBL/GenBank/DDBJ whole genome shotgun (WGS) entry which is preliminary data.</text>
</comment>
<evidence type="ECO:0000259" key="2">
    <source>
        <dbReference type="Pfam" id="PF03221"/>
    </source>
</evidence>
<organism evidence="3 4">
    <name type="scientific">Racocetra fulgida</name>
    <dbReference type="NCBI Taxonomy" id="60492"/>
    <lineage>
        <taxon>Eukaryota</taxon>
        <taxon>Fungi</taxon>
        <taxon>Fungi incertae sedis</taxon>
        <taxon>Mucoromycota</taxon>
        <taxon>Glomeromycotina</taxon>
        <taxon>Glomeromycetes</taxon>
        <taxon>Diversisporales</taxon>
        <taxon>Gigasporaceae</taxon>
        <taxon>Racocetra</taxon>
    </lineage>
</organism>
<gene>
    <name evidence="3" type="ORF">RFULGI_LOCUS15214</name>
</gene>
<keyword evidence="4" id="KW-1185">Reference proteome</keyword>
<dbReference type="EMBL" id="CAJVPZ010047884">
    <property type="protein sequence ID" value="CAG8773206.1"/>
    <property type="molecule type" value="Genomic_DNA"/>
</dbReference>
<feature type="non-terminal residue" evidence="3">
    <location>
        <position position="1"/>
    </location>
</feature>